<sequence>RGDSVNKSLSRSKLRHWLNCTMAEDISNFNDRQWKEQCRQKVLDELERKEEEREGMLADAESQRILKLKLQGIIRYDNEEDTRTEKSTMKKTPSERRFDKRSTKKQQSLFKPNDIETQMEILNRDESEIRSRNRSRNEAYDSNGGIRGNDEETTNGEDYSALPTYKSQLGRTQADTKEVHPQLKELYEEEDLQQLYREAETLVRRTTRNK</sequence>
<name>A0A0B6ZLH2_9EUPU</name>
<protein>
    <submittedName>
        <fullName evidence="2">Uncharacterized protein</fullName>
    </submittedName>
</protein>
<proteinExistence type="predicted"/>
<gene>
    <name evidence="2" type="primary">ORF70287</name>
</gene>
<evidence type="ECO:0000313" key="2">
    <source>
        <dbReference type="EMBL" id="CEK69459.1"/>
    </source>
</evidence>
<dbReference type="AlphaFoldDB" id="A0A0B6ZLH2"/>
<feature type="non-terminal residue" evidence="2">
    <location>
        <position position="1"/>
    </location>
</feature>
<evidence type="ECO:0000256" key="1">
    <source>
        <dbReference type="SAM" id="MobiDB-lite"/>
    </source>
</evidence>
<feature type="region of interest" description="Disordered" evidence="1">
    <location>
        <begin position="79"/>
        <end position="178"/>
    </location>
</feature>
<organism evidence="2">
    <name type="scientific">Arion vulgaris</name>
    <dbReference type="NCBI Taxonomy" id="1028688"/>
    <lineage>
        <taxon>Eukaryota</taxon>
        <taxon>Metazoa</taxon>
        <taxon>Spiralia</taxon>
        <taxon>Lophotrochozoa</taxon>
        <taxon>Mollusca</taxon>
        <taxon>Gastropoda</taxon>
        <taxon>Heterobranchia</taxon>
        <taxon>Euthyneura</taxon>
        <taxon>Panpulmonata</taxon>
        <taxon>Eupulmonata</taxon>
        <taxon>Stylommatophora</taxon>
        <taxon>Helicina</taxon>
        <taxon>Arionoidea</taxon>
        <taxon>Arionidae</taxon>
        <taxon>Arion</taxon>
    </lineage>
</organism>
<feature type="compositionally biased region" description="Basic and acidic residues" evidence="1">
    <location>
        <begin position="81"/>
        <end position="101"/>
    </location>
</feature>
<accession>A0A0B6ZLH2</accession>
<reference evidence="2" key="1">
    <citation type="submission" date="2014-12" db="EMBL/GenBank/DDBJ databases">
        <title>Insight into the proteome of Arion vulgaris.</title>
        <authorList>
            <person name="Aradska J."/>
            <person name="Bulat T."/>
            <person name="Smidak R."/>
            <person name="Sarate P."/>
            <person name="Gangsoo J."/>
            <person name="Sialana F."/>
            <person name="Bilban M."/>
            <person name="Lubec G."/>
        </authorList>
    </citation>
    <scope>NUCLEOTIDE SEQUENCE</scope>
    <source>
        <tissue evidence="2">Skin</tissue>
    </source>
</reference>
<feature type="compositionally biased region" description="Basic and acidic residues" evidence="1">
    <location>
        <begin position="122"/>
        <end position="139"/>
    </location>
</feature>
<dbReference type="EMBL" id="HACG01022594">
    <property type="protein sequence ID" value="CEK69459.1"/>
    <property type="molecule type" value="Transcribed_RNA"/>
</dbReference>